<evidence type="ECO:0000256" key="10">
    <source>
        <dbReference type="ARBA" id="ARBA00023237"/>
    </source>
</evidence>
<evidence type="ECO:0000256" key="1">
    <source>
        <dbReference type="ARBA" id="ARBA00004571"/>
    </source>
</evidence>
<keyword evidence="8 12" id="KW-0798">TonB box</keyword>
<dbReference type="InterPro" id="IPR036942">
    <property type="entry name" value="Beta-barrel_TonB_sf"/>
</dbReference>
<evidence type="ECO:0000256" key="9">
    <source>
        <dbReference type="ARBA" id="ARBA00023136"/>
    </source>
</evidence>
<keyword evidence="3 11" id="KW-1134">Transmembrane beta strand</keyword>
<accession>A0AAW9RBB1</accession>
<sequence length="737" mass="81732">MKFESRHAFRRLSASLLLAPAMLSLSTSVSAQTAAGDGAAVLEEVVVTATKRGAASVQDVALSIRALGARELQDKGVEDFADWARLVPGLTAEDQGPGEKRYIVRGIRSVGPATVGVYYDDAVVTGFNPEDDGGGRNADIRLYDSERIEVLRGPQGTLYGEGSMSGTIRVITNKPDTESMYGALEGDGAWTEHGGGSAKFNGFINLPATETFAVRAVGWYENESGFVDNVRLGIDDVNDEETYGGRIAARWVPNDRLTIDASYTGQSTELGGKQRYFPSIGELETDEYTVDLYEDDLDIFQLGLDYDLGFGSLHASTAFLDRDVFFRFDSTELLIFFGVPLPFALAVTDQPDHREIWTNEMRFASNLGGRFEYVVGAFYQESKRDFESKVISTDLNGVPNGTEPDIFGRISSFDIDQVAFFGEATFDFTPRVQGLVGLRYFDYSQDSFSMETLPFGGFDPGEEPLPDPARSAGDSDVTYKASLTWFMNDDVHFYGLYSEGFRQGGTNSTGFGNAIVIPEEFEPDTIENYEFGVKTTWLNGGLIANLSVYRIDWDNIQTQEQEPVQGFNFIGNAGKARVEGFEFELFSQLSSQLQLGLGIGYQDARLTEDQPVLEVETPVGRDGDPIPFVPEWTANASLQYDFTISGPWNAYVRADYSFTDSTQTQFNRNGEFYNEQDAYTLLDLRFGMDSGDWRFSVYLDNVFDERAEITIVENRAVPLSIFTNRPRTAGISVRRNF</sequence>
<organism evidence="16 17">
    <name type="scientific">Elongatibacter sediminis</name>
    <dbReference type="NCBI Taxonomy" id="3119006"/>
    <lineage>
        <taxon>Bacteria</taxon>
        <taxon>Pseudomonadati</taxon>
        <taxon>Pseudomonadota</taxon>
        <taxon>Gammaproteobacteria</taxon>
        <taxon>Chromatiales</taxon>
        <taxon>Wenzhouxiangellaceae</taxon>
        <taxon>Elongatibacter</taxon>
    </lineage>
</organism>
<dbReference type="Proteomes" id="UP001359886">
    <property type="component" value="Unassembled WGS sequence"/>
</dbReference>
<keyword evidence="5 11" id="KW-0812">Transmembrane</keyword>
<keyword evidence="17" id="KW-1185">Reference proteome</keyword>
<evidence type="ECO:0000256" key="13">
    <source>
        <dbReference type="SAM" id="SignalP"/>
    </source>
</evidence>
<dbReference type="InterPro" id="IPR012910">
    <property type="entry name" value="Plug_dom"/>
</dbReference>
<keyword evidence="4" id="KW-0410">Iron transport</keyword>
<feature type="domain" description="TonB-dependent receptor-like beta-barrel" evidence="14">
    <location>
        <begin position="265"/>
        <end position="702"/>
    </location>
</feature>
<keyword evidence="10 11" id="KW-0998">Cell outer membrane</keyword>
<dbReference type="Pfam" id="PF07715">
    <property type="entry name" value="Plug"/>
    <property type="match status" value="1"/>
</dbReference>
<keyword evidence="13" id="KW-0732">Signal</keyword>
<keyword evidence="6" id="KW-0408">Iron</keyword>
<proteinExistence type="inferred from homology"/>
<feature type="domain" description="TonB-dependent receptor plug" evidence="15">
    <location>
        <begin position="57"/>
        <end position="167"/>
    </location>
</feature>
<feature type="signal peptide" evidence="13">
    <location>
        <begin position="1"/>
        <end position="31"/>
    </location>
</feature>
<evidence type="ECO:0000259" key="14">
    <source>
        <dbReference type="Pfam" id="PF00593"/>
    </source>
</evidence>
<dbReference type="GO" id="GO:0009279">
    <property type="term" value="C:cell outer membrane"/>
    <property type="evidence" value="ECO:0007669"/>
    <property type="project" value="UniProtKB-SubCell"/>
</dbReference>
<evidence type="ECO:0000313" key="16">
    <source>
        <dbReference type="EMBL" id="MEJ8566104.1"/>
    </source>
</evidence>
<dbReference type="RefSeq" id="WP_354693428.1">
    <property type="nucleotide sequence ID" value="NZ_JAZHOG010000001.1"/>
</dbReference>
<evidence type="ECO:0000256" key="12">
    <source>
        <dbReference type="RuleBase" id="RU003357"/>
    </source>
</evidence>
<evidence type="ECO:0000256" key="4">
    <source>
        <dbReference type="ARBA" id="ARBA00022496"/>
    </source>
</evidence>
<protein>
    <submittedName>
        <fullName evidence="16">TonB-dependent receptor</fullName>
    </submittedName>
</protein>
<dbReference type="Gene3D" id="2.40.170.20">
    <property type="entry name" value="TonB-dependent receptor, beta-barrel domain"/>
    <property type="match status" value="1"/>
</dbReference>
<evidence type="ECO:0000256" key="7">
    <source>
        <dbReference type="ARBA" id="ARBA00023065"/>
    </source>
</evidence>
<evidence type="ECO:0000259" key="15">
    <source>
        <dbReference type="Pfam" id="PF07715"/>
    </source>
</evidence>
<keyword evidence="9 11" id="KW-0472">Membrane</keyword>
<dbReference type="InterPro" id="IPR000531">
    <property type="entry name" value="Beta-barrel_TonB"/>
</dbReference>
<comment type="similarity">
    <text evidence="11 12">Belongs to the TonB-dependent receptor family.</text>
</comment>
<feature type="chain" id="PRO_5043477341" evidence="13">
    <location>
        <begin position="32"/>
        <end position="737"/>
    </location>
</feature>
<evidence type="ECO:0000256" key="3">
    <source>
        <dbReference type="ARBA" id="ARBA00022452"/>
    </source>
</evidence>
<comment type="subcellular location">
    <subcellularLocation>
        <location evidence="1 11">Cell outer membrane</location>
        <topology evidence="1 11">Multi-pass membrane protein</topology>
    </subcellularLocation>
</comment>
<dbReference type="InterPro" id="IPR039426">
    <property type="entry name" value="TonB-dep_rcpt-like"/>
</dbReference>
<keyword evidence="7" id="KW-0406">Ion transport</keyword>
<evidence type="ECO:0000256" key="2">
    <source>
        <dbReference type="ARBA" id="ARBA00022448"/>
    </source>
</evidence>
<dbReference type="CDD" id="cd01347">
    <property type="entry name" value="ligand_gated_channel"/>
    <property type="match status" value="1"/>
</dbReference>
<name>A0AAW9RBB1_9GAMM</name>
<evidence type="ECO:0000256" key="8">
    <source>
        <dbReference type="ARBA" id="ARBA00023077"/>
    </source>
</evidence>
<keyword evidence="16" id="KW-0675">Receptor</keyword>
<dbReference type="PANTHER" id="PTHR32552:SF81">
    <property type="entry name" value="TONB-DEPENDENT OUTER MEMBRANE RECEPTOR"/>
    <property type="match status" value="1"/>
</dbReference>
<reference evidence="16 17" key="1">
    <citation type="submission" date="2024-02" db="EMBL/GenBank/DDBJ databases">
        <title>A novel Wenzhouxiangellaceae bacterium, isolated from coastal sediments.</title>
        <authorList>
            <person name="Du Z.-J."/>
            <person name="Ye Y.-Q."/>
            <person name="Zhang X.-Y."/>
        </authorList>
    </citation>
    <scope>NUCLEOTIDE SEQUENCE [LARGE SCALE GENOMIC DNA]</scope>
    <source>
        <strain evidence="16 17">CH-27</strain>
    </source>
</reference>
<evidence type="ECO:0000256" key="11">
    <source>
        <dbReference type="PROSITE-ProRule" id="PRU01360"/>
    </source>
</evidence>
<dbReference type="SUPFAM" id="SSF56935">
    <property type="entry name" value="Porins"/>
    <property type="match status" value="1"/>
</dbReference>
<evidence type="ECO:0000313" key="17">
    <source>
        <dbReference type="Proteomes" id="UP001359886"/>
    </source>
</evidence>
<evidence type="ECO:0000256" key="6">
    <source>
        <dbReference type="ARBA" id="ARBA00023004"/>
    </source>
</evidence>
<dbReference type="AlphaFoldDB" id="A0AAW9RBB1"/>
<comment type="caution">
    <text evidence="16">The sequence shown here is derived from an EMBL/GenBank/DDBJ whole genome shotgun (WGS) entry which is preliminary data.</text>
</comment>
<dbReference type="GO" id="GO:0006826">
    <property type="term" value="P:iron ion transport"/>
    <property type="evidence" value="ECO:0007669"/>
    <property type="project" value="UniProtKB-KW"/>
</dbReference>
<keyword evidence="2 11" id="KW-0813">Transport</keyword>
<dbReference type="PANTHER" id="PTHR32552">
    <property type="entry name" value="FERRICHROME IRON RECEPTOR-RELATED"/>
    <property type="match status" value="1"/>
</dbReference>
<dbReference type="EMBL" id="JAZHOG010000001">
    <property type="protein sequence ID" value="MEJ8566104.1"/>
    <property type="molecule type" value="Genomic_DNA"/>
</dbReference>
<dbReference type="Pfam" id="PF00593">
    <property type="entry name" value="TonB_dep_Rec_b-barrel"/>
    <property type="match status" value="1"/>
</dbReference>
<gene>
    <name evidence="16" type="ORF">V3330_00595</name>
</gene>
<dbReference type="PROSITE" id="PS52016">
    <property type="entry name" value="TONB_DEPENDENT_REC_3"/>
    <property type="match status" value="1"/>
</dbReference>
<evidence type="ECO:0000256" key="5">
    <source>
        <dbReference type="ARBA" id="ARBA00022692"/>
    </source>
</evidence>